<gene>
    <name evidence="13" type="ORF">B1B_03118</name>
</gene>
<comment type="similarity">
    <text evidence="2">Belongs to the UMP kinase family.</text>
</comment>
<dbReference type="Pfam" id="PF00696">
    <property type="entry name" value="AA_kinase"/>
    <property type="match status" value="1"/>
</dbReference>
<keyword evidence="8" id="KW-0067">ATP-binding</keyword>
<dbReference type="GO" id="GO:0033862">
    <property type="term" value="F:UMP kinase activity"/>
    <property type="evidence" value="ECO:0007669"/>
    <property type="project" value="UniProtKB-EC"/>
</dbReference>
<feature type="region of interest" description="Disordered" evidence="11">
    <location>
        <begin position="1"/>
        <end position="30"/>
    </location>
</feature>
<evidence type="ECO:0000256" key="9">
    <source>
        <dbReference type="ARBA" id="ARBA00022975"/>
    </source>
</evidence>
<evidence type="ECO:0000256" key="5">
    <source>
        <dbReference type="ARBA" id="ARBA00022679"/>
    </source>
</evidence>
<evidence type="ECO:0000256" key="11">
    <source>
        <dbReference type="SAM" id="MobiDB-lite"/>
    </source>
</evidence>
<accession>T1CUY2</accession>
<evidence type="ECO:0000256" key="2">
    <source>
        <dbReference type="ARBA" id="ARBA00007614"/>
    </source>
</evidence>
<evidence type="ECO:0000259" key="12">
    <source>
        <dbReference type="Pfam" id="PF00696"/>
    </source>
</evidence>
<evidence type="ECO:0000256" key="6">
    <source>
        <dbReference type="ARBA" id="ARBA00022741"/>
    </source>
</evidence>
<feature type="domain" description="Aspartate/glutamate/uridylate kinase" evidence="12">
    <location>
        <begin position="34"/>
        <end position="234"/>
    </location>
</feature>
<protein>
    <recommendedName>
        <fullName evidence="3">UMP kinase</fullName>
        <ecNumber evidence="3">2.7.4.22</ecNumber>
    </recommendedName>
    <alternativeName>
        <fullName evidence="10">Uridine monophosphate kinase</fullName>
    </alternativeName>
</protein>
<dbReference type="InterPro" id="IPR036393">
    <property type="entry name" value="AceGlu_kinase-like_sf"/>
</dbReference>
<evidence type="ECO:0000313" key="13">
    <source>
        <dbReference type="EMBL" id="EQD73630.1"/>
    </source>
</evidence>
<evidence type="ECO:0000256" key="3">
    <source>
        <dbReference type="ARBA" id="ARBA00012899"/>
    </source>
</evidence>
<dbReference type="AlphaFoldDB" id="T1CUY2"/>
<dbReference type="EMBL" id="AUZY01001895">
    <property type="protein sequence ID" value="EQD73630.1"/>
    <property type="molecule type" value="Genomic_DNA"/>
</dbReference>
<evidence type="ECO:0000256" key="4">
    <source>
        <dbReference type="ARBA" id="ARBA00022490"/>
    </source>
</evidence>
<sequence>MPTAPALLNLSSPGNGKVSPRLDRAMGSPSSAPVVISIGGSVIWTGEDDARYLDGLATLLRRAGKRRPIGVTTGGGPMARQYIELGRKLGLTEVELDEIGIDVTRLHARLLAGRIGPPTPAHPPPTVAAAVHEIQRGPLVVMGGTEPGHTTDGVAALLAVRLRAARIINATSVDGIYDRDPRTHPTAKRVERLSWERFREMVHAGASSAAGQQFPFDHLAVNVLARAKIPLAIVQGRDLANLERAIEGRTFDGSRVE</sequence>
<dbReference type="GO" id="GO:0006225">
    <property type="term" value="P:UDP biosynthetic process"/>
    <property type="evidence" value="ECO:0007669"/>
    <property type="project" value="TreeGrafter"/>
</dbReference>
<evidence type="ECO:0000256" key="8">
    <source>
        <dbReference type="ARBA" id="ARBA00022840"/>
    </source>
</evidence>
<dbReference type="InterPro" id="IPR001048">
    <property type="entry name" value="Asp/Glu/Uridylate_kinase"/>
</dbReference>
<proteinExistence type="inferred from homology"/>
<dbReference type="SUPFAM" id="SSF53633">
    <property type="entry name" value="Carbamate kinase-like"/>
    <property type="match status" value="1"/>
</dbReference>
<evidence type="ECO:0000256" key="7">
    <source>
        <dbReference type="ARBA" id="ARBA00022777"/>
    </source>
</evidence>
<keyword evidence="4" id="KW-0963">Cytoplasm</keyword>
<dbReference type="PANTHER" id="PTHR42833:SF4">
    <property type="entry name" value="URIDYLATE KINASE PUMPKIN, CHLOROPLASTIC"/>
    <property type="match status" value="1"/>
</dbReference>
<dbReference type="InterPro" id="IPR011818">
    <property type="entry name" value="Uridylate_kinase_arch/spir"/>
</dbReference>
<name>T1CUY2_9ZZZZ</name>
<dbReference type="GO" id="GO:0005524">
    <property type="term" value="F:ATP binding"/>
    <property type="evidence" value="ECO:0007669"/>
    <property type="project" value="UniProtKB-KW"/>
</dbReference>
<comment type="pathway">
    <text evidence="1">Pyrimidine metabolism; CTP biosynthesis via de novo pathway; UDP from UMP (UMPK route): step 1/1.</text>
</comment>
<dbReference type="PANTHER" id="PTHR42833">
    <property type="entry name" value="URIDYLATE KINASE"/>
    <property type="match status" value="1"/>
</dbReference>
<keyword evidence="7 13" id="KW-0418">Kinase</keyword>
<reference evidence="13" key="2">
    <citation type="journal article" date="2014" name="ISME J.">
        <title>Microbial stratification in low pH oxic and suboxic macroscopic growths along an acid mine drainage.</title>
        <authorList>
            <person name="Mendez-Garcia C."/>
            <person name="Mesa V."/>
            <person name="Sprenger R.R."/>
            <person name="Richter M."/>
            <person name="Diez M.S."/>
            <person name="Solano J."/>
            <person name="Bargiela R."/>
            <person name="Golyshina O.V."/>
            <person name="Manteca A."/>
            <person name="Ramos J.L."/>
            <person name="Gallego J.R."/>
            <person name="Llorente I."/>
            <person name="Martins Dos Santos V.A."/>
            <person name="Jensen O.N."/>
            <person name="Pelaez A.I."/>
            <person name="Sanchez J."/>
            <person name="Ferrer M."/>
        </authorList>
    </citation>
    <scope>NUCLEOTIDE SEQUENCE</scope>
</reference>
<dbReference type="NCBIfam" id="TIGR02076">
    <property type="entry name" value="pyrH_arch"/>
    <property type="match status" value="1"/>
</dbReference>
<comment type="caution">
    <text evidence="13">The sequence shown here is derived from an EMBL/GenBank/DDBJ whole genome shotgun (WGS) entry which is preliminary data.</text>
</comment>
<dbReference type="Gene3D" id="3.40.1160.10">
    <property type="entry name" value="Acetylglutamate kinase-like"/>
    <property type="match status" value="1"/>
</dbReference>
<evidence type="ECO:0000256" key="10">
    <source>
        <dbReference type="ARBA" id="ARBA00032092"/>
    </source>
</evidence>
<keyword evidence="9" id="KW-0665">Pyrimidine biosynthesis</keyword>
<evidence type="ECO:0000256" key="1">
    <source>
        <dbReference type="ARBA" id="ARBA00004791"/>
    </source>
</evidence>
<keyword evidence="6" id="KW-0547">Nucleotide-binding</keyword>
<keyword evidence="5 13" id="KW-0808">Transferase</keyword>
<dbReference type="EC" id="2.7.4.22" evidence="3"/>
<reference evidence="13" key="1">
    <citation type="submission" date="2013-08" db="EMBL/GenBank/DDBJ databases">
        <authorList>
            <person name="Mendez C."/>
            <person name="Richter M."/>
            <person name="Ferrer M."/>
            <person name="Sanchez J."/>
        </authorList>
    </citation>
    <scope>NUCLEOTIDE SEQUENCE</scope>
</reference>
<organism evidence="13">
    <name type="scientific">mine drainage metagenome</name>
    <dbReference type="NCBI Taxonomy" id="410659"/>
    <lineage>
        <taxon>unclassified sequences</taxon>
        <taxon>metagenomes</taxon>
        <taxon>ecological metagenomes</taxon>
    </lineage>
</organism>